<comment type="caution">
    <text evidence="1">The sequence shown here is derived from an EMBL/GenBank/DDBJ whole genome shotgun (WGS) entry which is preliminary data.</text>
</comment>
<proteinExistence type="predicted"/>
<evidence type="ECO:0000313" key="1">
    <source>
        <dbReference type="EMBL" id="RQW11586.1"/>
    </source>
</evidence>
<sequence>MHHTVHMFYKFDSRYFSAMYEVLSELSRTNKCRYFEKPKGVYRFYLLQDQGIRIILKHSTLVDEITYSAIEIIMNPMRLLDRNDYLQLAHSANYDQIRKSFKRAFSEMRKKFQSKKRNKGLIFRFDQLDVYSFKRVDFAININTEHAELYMKLIKRANIPNGFQLFTIYNSISKRYEPPKDSFYIFRKRHLKEKASSVELTVNCYNKGIQMMENGLPYDEHAMTTIRFEIQCGYNKTYRIIRSNNLNRQGYSQFLREDISAKVLDTYIKKTIGYGDYYTFSKAKELIMNQRLKTNTKYNLVNTLKIVNDKRGVWKARETVDDKKEFDKNIKKLHEIGINPVTIPIAEKIDYLPCLFDITIQI</sequence>
<dbReference type="RefSeq" id="WP_124695635.1">
    <property type="nucleotide sequence ID" value="NZ_JBHUFE010000007.1"/>
</dbReference>
<keyword evidence="2" id="KW-1185">Reference proteome</keyword>
<dbReference type="EMBL" id="RQPI01000005">
    <property type="protein sequence ID" value="RQW11586.1"/>
    <property type="molecule type" value="Genomic_DNA"/>
</dbReference>
<dbReference type="OrthoDB" id="2570938at2"/>
<name>A0A3N9Q246_9BACL</name>
<evidence type="ECO:0000313" key="2">
    <source>
        <dbReference type="Proteomes" id="UP000282529"/>
    </source>
</evidence>
<accession>A0A3N9Q246</accession>
<protein>
    <recommendedName>
        <fullName evidence="3">Replication-associated protein G2P N-terminal domain-containing protein</fullName>
    </recommendedName>
</protein>
<gene>
    <name evidence="1" type="ORF">EH198_11230</name>
</gene>
<dbReference type="AlphaFoldDB" id="A0A3N9Q246"/>
<dbReference type="Proteomes" id="UP000282529">
    <property type="component" value="Unassembled WGS sequence"/>
</dbReference>
<reference evidence="1 2" key="1">
    <citation type="submission" date="2018-11" db="EMBL/GenBank/DDBJ databases">
        <title>Genome sequence of strain 7197.</title>
        <authorList>
            <person name="Gao J."/>
            <person name="Sun J."/>
        </authorList>
    </citation>
    <scope>NUCLEOTIDE SEQUENCE [LARGE SCALE GENOMIC DNA]</scope>
    <source>
        <strain evidence="1 2">7197</strain>
    </source>
</reference>
<evidence type="ECO:0008006" key="3">
    <source>
        <dbReference type="Google" id="ProtNLM"/>
    </source>
</evidence>
<organism evidence="1 2">
    <name type="scientific">Paenibacillus rhizophilus</name>
    <dbReference type="NCBI Taxonomy" id="1850366"/>
    <lineage>
        <taxon>Bacteria</taxon>
        <taxon>Bacillati</taxon>
        <taxon>Bacillota</taxon>
        <taxon>Bacilli</taxon>
        <taxon>Bacillales</taxon>
        <taxon>Paenibacillaceae</taxon>
        <taxon>Paenibacillus</taxon>
    </lineage>
</organism>